<dbReference type="SMART" id="SM00666">
    <property type="entry name" value="PB1"/>
    <property type="match status" value="1"/>
</dbReference>
<name>A0ABN7UNX9_GIGMA</name>
<gene>
    <name evidence="2" type="ORF">GMARGA_LOCUS8939</name>
</gene>
<dbReference type="EMBL" id="CAJVQB010004694">
    <property type="protein sequence ID" value="CAG8642979.1"/>
    <property type="molecule type" value="Genomic_DNA"/>
</dbReference>
<organism evidence="2 3">
    <name type="scientific">Gigaspora margarita</name>
    <dbReference type="NCBI Taxonomy" id="4874"/>
    <lineage>
        <taxon>Eukaryota</taxon>
        <taxon>Fungi</taxon>
        <taxon>Fungi incertae sedis</taxon>
        <taxon>Mucoromycota</taxon>
        <taxon>Glomeromycotina</taxon>
        <taxon>Glomeromycetes</taxon>
        <taxon>Diversisporales</taxon>
        <taxon>Gigasporaceae</taxon>
        <taxon>Gigaspora</taxon>
    </lineage>
</organism>
<accession>A0ABN7UNX9</accession>
<dbReference type="Pfam" id="PF00564">
    <property type="entry name" value="PB1"/>
    <property type="match status" value="1"/>
</dbReference>
<evidence type="ECO:0000313" key="2">
    <source>
        <dbReference type="EMBL" id="CAG8642979.1"/>
    </source>
</evidence>
<dbReference type="InterPro" id="IPR053793">
    <property type="entry name" value="PB1-like"/>
</dbReference>
<comment type="caution">
    <text evidence="2">The sequence shown here is derived from an EMBL/GenBank/DDBJ whole genome shotgun (WGS) entry which is preliminary data.</text>
</comment>
<dbReference type="InterPro" id="IPR036609">
    <property type="entry name" value="LCCL_sf"/>
</dbReference>
<dbReference type="Gene3D" id="3.10.20.90">
    <property type="entry name" value="Phosphatidylinositol 3-kinase Catalytic Subunit, Chain A, domain 1"/>
    <property type="match status" value="1"/>
</dbReference>
<evidence type="ECO:0000313" key="3">
    <source>
        <dbReference type="Proteomes" id="UP000789901"/>
    </source>
</evidence>
<proteinExistence type="predicted"/>
<dbReference type="PROSITE" id="PS51745">
    <property type="entry name" value="PB1"/>
    <property type="match status" value="1"/>
</dbReference>
<dbReference type="Gene3D" id="2.170.130.20">
    <property type="entry name" value="LCCL-like domain"/>
    <property type="match status" value="1"/>
</dbReference>
<dbReference type="SUPFAM" id="SSF54277">
    <property type="entry name" value="CAD &amp; PB1 domains"/>
    <property type="match status" value="1"/>
</dbReference>
<sequence>MNQFDTIPMTDENIIIKARHVVSGELVARKLVVNKDIKLDDLEYKLRERFNVSYDRRIELYYIDDDNDHIIITFEDELALALESSKLPVFGLTVKPKTVEKVCTYPHIIKGKFGELVEVLIESRWLTITNATREDTIAWGTDIFTDDSDIIKVDLTDTPPQHDLVVTVRYLPGCLKYNGSSRQGITTLSYGPYELSYMIEDIKAIPITNEKSVRHHHHTYDDQRYDTVVYE</sequence>
<dbReference type="InterPro" id="IPR000270">
    <property type="entry name" value="PB1_dom"/>
</dbReference>
<evidence type="ECO:0000259" key="1">
    <source>
        <dbReference type="PROSITE" id="PS51745"/>
    </source>
</evidence>
<protein>
    <submittedName>
        <fullName evidence="2">11779_t:CDS:1</fullName>
    </submittedName>
</protein>
<reference evidence="2 3" key="1">
    <citation type="submission" date="2021-06" db="EMBL/GenBank/DDBJ databases">
        <authorList>
            <person name="Kallberg Y."/>
            <person name="Tangrot J."/>
            <person name="Rosling A."/>
        </authorList>
    </citation>
    <scope>NUCLEOTIDE SEQUENCE [LARGE SCALE GENOMIC DNA]</scope>
    <source>
        <strain evidence="2 3">120-4 pot B 10/14</strain>
    </source>
</reference>
<dbReference type="Proteomes" id="UP000789901">
    <property type="component" value="Unassembled WGS sequence"/>
</dbReference>
<keyword evidence="3" id="KW-1185">Reference proteome</keyword>
<feature type="domain" description="PB1" evidence="1">
    <location>
        <begin position="13"/>
        <end position="92"/>
    </location>
</feature>